<keyword evidence="3" id="KW-1185">Reference proteome</keyword>
<comment type="caution">
    <text evidence="2">The sequence shown here is derived from an EMBL/GenBank/DDBJ whole genome shotgun (WGS) entry which is preliminary data.</text>
</comment>
<proteinExistence type="predicted"/>
<feature type="region of interest" description="Disordered" evidence="1">
    <location>
        <begin position="103"/>
        <end position="127"/>
    </location>
</feature>
<reference evidence="2 3" key="1">
    <citation type="submission" date="2017-10" db="EMBL/GenBank/DDBJ databases">
        <title>Draft genome of Longimonas halophila.</title>
        <authorList>
            <person name="Goh K.M."/>
            <person name="Shamsir M.S."/>
            <person name="Lim S.W."/>
        </authorList>
    </citation>
    <scope>NUCLEOTIDE SEQUENCE [LARGE SCALE GENOMIC DNA]</scope>
    <source>
        <strain evidence="2 3">KCTC 42399</strain>
    </source>
</reference>
<evidence type="ECO:0000313" key="2">
    <source>
        <dbReference type="EMBL" id="PEN05115.1"/>
    </source>
</evidence>
<dbReference type="OrthoDB" id="9939085at2"/>
<dbReference type="AlphaFoldDB" id="A0A2H3NID8"/>
<gene>
    <name evidence="2" type="ORF">CRI93_13945</name>
</gene>
<dbReference type="RefSeq" id="WP_098063257.1">
    <property type="nucleotide sequence ID" value="NZ_PDEP01000016.1"/>
</dbReference>
<protein>
    <submittedName>
        <fullName evidence="2">Uncharacterized protein</fullName>
    </submittedName>
</protein>
<sequence length="127" mass="13916">MDIHGPDFRGKDGRFAKAGSALLRHYYYAQLQAPQTPENQFAPAAGQVTIDAVASGPTEALRDDLEALGATNIEAAGPVVSARISIQRIPEVALLSSLHQVRMTRPQTHEPPVRMPPQRDAPQERRR</sequence>
<name>A0A2H3NID8_9BACT</name>
<organism evidence="2 3">
    <name type="scientific">Longimonas halophila</name>
    <dbReference type="NCBI Taxonomy" id="1469170"/>
    <lineage>
        <taxon>Bacteria</taxon>
        <taxon>Pseudomonadati</taxon>
        <taxon>Rhodothermota</taxon>
        <taxon>Rhodothermia</taxon>
        <taxon>Rhodothermales</taxon>
        <taxon>Salisaetaceae</taxon>
        <taxon>Longimonas</taxon>
    </lineage>
</organism>
<evidence type="ECO:0000313" key="3">
    <source>
        <dbReference type="Proteomes" id="UP000221024"/>
    </source>
</evidence>
<accession>A0A2H3NID8</accession>
<dbReference type="Proteomes" id="UP000221024">
    <property type="component" value="Unassembled WGS sequence"/>
</dbReference>
<evidence type="ECO:0000256" key="1">
    <source>
        <dbReference type="SAM" id="MobiDB-lite"/>
    </source>
</evidence>
<dbReference type="EMBL" id="PDEP01000016">
    <property type="protein sequence ID" value="PEN05115.1"/>
    <property type="molecule type" value="Genomic_DNA"/>
</dbReference>